<feature type="region of interest" description="Disordered" evidence="2">
    <location>
        <begin position="161"/>
        <end position="192"/>
    </location>
</feature>
<evidence type="ECO:0000256" key="1">
    <source>
        <dbReference type="SAM" id="Coils"/>
    </source>
</evidence>
<feature type="region of interest" description="Disordered" evidence="2">
    <location>
        <begin position="1"/>
        <end position="47"/>
    </location>
</feature>
<keyword evidence="4" id="KW-1185">Reference proteome</keyword>
<keyword evidence="1" id="KW-0175">Coiled coil</keyword>
<feature type="coiled-coil region" evidence="1">
    <location>
        <begin position="76"/>
        <end position="142"/>
    </location>
</feature>
<evidence type="ECO:0000313" key="3">
    <source>
        <dbReference type="EMBL" id="KAK8177358.1"/>
    </source>
</evidence>
<gene>
    <name evidence="3" type="ORF">IWX90DRAFT_492004</name>
</gene>
<dbReference type="Proteomes" id="UP001456524">
    <property type="component" value="Unassembled WGS sequence"/>
</dbReference>
<comment type="caution">
    <text evidence="3">The sequence shown here is derived from an EMBL/GenBank/DDBJ whole genome shotgun (WGS) entry which is preliminary data.</text>
</comment>
<sequence length="192" mass="22943">MPTIPPRPRKDEFHGGSSPPHQPNSNKRGGDHALEDERKRERQHKKRKDLYNRLAAWMDNNDFQTGELEQAVTAQAKSIRNIRHELEQQRQQHAREIVELQRQRQEEVEQRKEQQQQQAHEISRLQEQLERLEQQQQEHGQDMFNLQEGVQDALPYLLMQQRQQQQQQVQRREDKDRGEDCEPTLGSPILIE</sequence>
<name>A0ABR1Y6H6_9PEZI</name>
<accession>A0ABR1Y6H6</accession>
<protein>
    <submittedName>
        <fullName evidence="3">Uncharacterized protein</fullName>
    </submittedName>
</protein>
<evidence type="ECO:0000256" key="2">
    <source>
        <dbReference type="SAM" id="MobiDB-lite"/>
    </source>
</evidence>
<reference evidence="3 4" key="1">
    <citation type="journal article" date="2022" name="G3 (Bethesda)">
        <title>Enemy or ally: a genomic approach to elucidate the lifestyle of Phyllosticta citrichinaensis.</title>
        <authorList>
            <person name="Buijs V.A."/>
            <person name="Groenewald J.Z."/>
            <person name="Haridas S."/>
            <person name="LaButti K.M."/>
            <person name="Lipzen A."/>
            <person name="Martin F.M."/>
            <person name="Barry K."/>
            <person name="Grigoriev I.V."/>
            <person name="Crous P.W."/>
            <person name="Seidl M.F."/>
        </authorList>
    </citation>
    <scope>NUCLEOTIDE SEQUENCE [LARGE SCALE GENOMIC DNA]</scope>
    <source>
        <strain evidence="3 4">CBS 129764</strain>
    </source>
</reference>
<evidence type="ECO:0000313" key="4">
    <source>
        <dbReference type="Proteomes" id="UP001456524"/>
    </source>
</evidence>
<dbReference type="EMBL" id="JBBWUH010000001">
    <property type="protein sequence ID" value="KAK8177358.1"/>
    <property type="molecule type" value="Genomic_DNA"/>
</dbReference>
<proteinExistence type="predicted"/>
<feature type="compositionally biased region" description="Basic and acidic residues" evidence="2">
    <location>
        <begin position="28"/>
        <end position="40"/>
    </location>
</feature>
<feature type="compositionally biased region" description="Basic and acidic residues" evidence="2">
    <location>
        <begin position="170"/>
        <end position="180"/>
    </location>
</feature>
<organism evidence="3 4">
    <name type="scientific">Phyllosticta citrichinensis</name>
    <dbReference type="NCBI Taxonomy" id="1130410"/>
    <lineage>
        <taxon>Eukaryota</taxon>
        <taxon>Fungi</taxon>
        <taxon>Dikarya</taxon>
        <taxon>Ascomycota</taxon>
        <taxon>Pezizomycotina</taxon>
        <taxon>Dothideomycetes</taxon>
        <taxon>Dothideomycetes incertae sedis</taxon>
        <taxon>Botryosphaeriales</taxon>
        <taxon>Phyllostictaceae</taxon>
        <taxon>Phyllosticta</taxon>
    </lineage>
</organism>